<proteinExistence type="predicted"/>
<dbReference type="InterPro" id="IPR036047">
    <property type="entry name" value="F-box-like_dom_sf"/>
</dbReference>
<dbReference type="KEGG" id="adl:AURDEDRAFT_129730"/>
<organism evidence="2 3">
    <name type="scientific">Auricularia subglabra (strain TFB-10046 / SS5)</name>
    <name type="common">White-rot fungus</name>
    <name type="synonym">Auricularia delicata (strain TFB10046)</name>
    <dbReference type="NCBI Taxonomy" id="717982"/>
    <lineage>
        <taxon>Eukaryota</taxon>
        <taxon>Fungi</taxon>
        <taxon>Dikarya</taxon>
        <taxon>Basidiomycota</taxon>
        <taxon>Agaricomycotina</taxon>
        <taxon>Agaricomycetes</taxon>
        <taxon>Auriculariales</taxon>
        <taxon>Auriculariaceae</taxon>
        <taxon>Auricularia</taxon>
    </lineage>
</organism>
<evidence type="ECO:0000313" key="2">
    <source>
        <dbReference type="EMBL" id="EJD36998.1"/>
    </source>
</evidence>
<evidence type="ECO:0000313" key="3">
    <source>
        <dbReference type="Proteomes" id="UP000006514"/>
    </source>
</evidence>
<dbReference type="AlphaFoldDB" id="J0LGW9"/>
<dbReference type="SMART" id="SM00256">
    <property type="entry name" value="FBOX"/>
    <property type="match status" value="1"/>
</dbReference>
<evidence type="ECO:0000259" key="1">
    <source>
        <dbReference type="PROSITE" id="PS50181"/>
    </source>
</evidence>
<dbReference type="Gene3D" id="1.20.1280.50">
    <property type="match status" value="1"/>
</dbReference>
<dbReference type="EMBL" id="JH687849">
    <property type="protein sequence ID" value="EJD36998.1"/>
    <property type="molecule type" value="Genomic_DNA"/>
</dbReference>
<keyword evidence="3" id="KW-1185">Reference proteome</keyword>
<reference evidence="3" key="1">
    <citation type="journal article" date="2012" name="Science">
        <title>The Paleozoic origin of enzymatic lignin decomposition reconstructed from 31 fungal genomes.</title>
        <authorList>
            <person name="Floudas D."/>
            <person name="Binder M."/>
            <person name="Riley R."/>
            <person name="Barry K."/>
            <person name="Blanchette R.A."/>
            <person name="Henrissat B."/>
            <person name="Martinez A.T."/>
            <person name="Otillar R."/>
            <person name="Spatafora J.W."/>
            <person name="Yadav J.S."/>
            <person name="Aerts A."/>
            <person name="Benoit I."/>
            <person name="Boyd A."/>
            <person name="Carlson A."/>
            <person name="Copeland A."/>
            <person name="Coutinho P.M."/>
            <person name="de Vries R.P."/>
            <person name="Ferreira P."/>
            <person name="Findley K."/>
            <person name="Foster B."/>
            <person name="Gaskell J."/>
            <person name="Glotzer D."/>
            <person name="Gorecki P."/>
            <person name="Heitman J."/>
            <person name="Hesse C."/>
            <person name="Hori C."/>
            <person name="Igarashi K."/>
            <person name="Jurgens J.A."/>
            <person name="Kallen N."/>
            <person name="Kersten P."/>
            <person name="Kohler A."/>
            <person name="Kuees U."/>
            <person name="Kumar T.K.A."/>
            <person name="Kuo A."/>
            <person name="LaButti K."/>
            <person name="Larrondo L.F."/>
            <person name="Lindquist E."/>
            <person name="Ling A."/>
            <person name="Lombard V."/>
            <person name="Lucas S."/>
            <person name="Lundell T."/>
            <person name="Martin R."/>
            <person name="McLaughlin D.J."/>
            <person name="Morgenstern I."/>
            <person name="Morin E."/>
            <person name="Murat C."/>
            <person name="Nagy L.G."/>
            <person name="Nolan M."/>
            <person name="Ohm R.A."/>
            <person name="Patyshakuliyeva A."/>
            <person name="Rokas A."/>
            <person name="Ruiz-Duenas F.J."/>
            <person name="Sabat G."/>
            <person name="Salamov A."/>
            <person name="Samejima M."/>
            <person name="Schmutz J."/>
            <person name="Slot J.C."/>
            <person name="St John F."/>
            <person name="Stenlid J."/>
            <person name="Sun H."/>
            <person name="Sun S."/>
            <person name="Syed K."/>
            <person name="Tsang A."/>
            <person name="Wiebenga A."/>
            <person name="Young D."/>
            <person name="Pisabarro A."/>
            <person name="Eastwood D.C."/>
            <person name="Martin F."/>
            <person name="Cullen D."/>
            <person name="Grigoriev I.V."/>
            <person name="Hibbett D.S."/>
        </authorList>
    </citation>
    <scope>NUCLEOTIDE SEQUENCE [LARGE SCALE GENOMIC DNA]</scope>
    <source>
        <strain evidence="3">TFB10046</strain>
    </source>
</reference>
<dbReference type="Proteomes" id="UP000006514">
    <property type="component" value="Unassembled WGS sequence"/>
</dbReference>
<sequence length="498" mass="55222">MTVPNPPVANSLSYAGLLDLPDEVLCEILSKLSFRSLLCTSWVSHRLNTVAAADLTLWQRLPAVTPETLHIIQPFIARSGPLGVELTIRNILLSDLPQVCPFVANNLARLQYLCLTFIEPEEGYTLDHNALDLLHDALSRPAPLLSYLALDGQFYEPFDALRPDILGGVVGPQLRVLHLTAFDIDGPYAAFEGVQSVVASVGALFPLPSASDNPGIHKLFPAIQALELSEIDIDLANDDDDDEDVDYYALARVPPIDQPLSSLFLSWHRAVFPGDDLEDEAAVEWLKSSIQHVGKLDIDYQECPAVWTAVLASLVADARTLRITPNDTTTVELALWSHDRDIVRTASVTPPQAHAQLDDFLRRGEFASLDTLIISTDRQCIEFLIGVPSSWHKLARLRELGLLIDWHSVDRAGSFIVPETLDAIPPLDDIRTLRIQALPDLQRRQGARPSKIDAAFLLDFTRRITPKATKVIVQDIELFDAEDPAAYPECDFTYTPPW</sequence>
<dbReference type="SUPFAM" id="SSF81383">
    <property type="entry name" value="F-box domain"/>
    <property type="match status" value="1"/>
</dbReference>
<gene>
    <name evidence="2" type="ORF">AURDEDRAFT_129730</name>
</gene>
<feature type="domain" description="F-box" evidence="1">
    <location>
        <begin position="14"/>
        <end position="61"/>
    </location>
</feature>
<dbReference type="PROSITE" id="PS50181">
    <property type="entry name" value="FBOX"/>
    <property type="match status" value="1"/>
</dbReference>
<name>J0LGW9_AURST</name>
<dbReference type="InParanoid" id="J0LGW9"/>
<dbReference type="Pfam" id="PF12937">
    <property type="entry name" value="F-box-like"/>
    <property type="match status" value="1"/>
</dbReference>
<dbReference type="InterPro" id="IPR001810">
    <property type="entry name" value="F-box_dom"/>
</dbReference>
<protein>
    <recommendedName>
        <fullName evidence="1">F-box domain-containing protein</fullName>
    </recommendedName>
</protein>
<accession>J0LGW9</accession>